<dbReference type="SUPFAM" id="SSF56300">
    <property type="entry name" value="Metallo-dependent phosphatases"/>
    <property type="match status" value="1"/>
</dbReference>
<dbReference type="Proteomes" id="UP000694941">
    <property type="component" value="Unplaced"/>
</dbReference>
<evidence type="ECO:0000313" key="2">
    <source>
        <dbReference type="Proteomes" id="UP000694941"/>
    </source>
</evidence>
<feature type="region of interest" description="Disordered" evidence="1">
    <location>
        <begin position="1"/>
        <end position="136"/>
    </location>
</feature>
<dbReference type="InterPro" id="IPR051918">
    <property type="entry name" value="STPP_CPPED1"/>
</dbReference>
<organism evidence="2 3">
    <name type="scientific">Limulus polyphemus</name>
    <name type="common">Atlantic horseshoe crab</name>
    <dbReference type="NCBI Taxonomy" id="6850"/>
    <lineage>
        <taxon>Eukaryota</taxon>
        <taxon>Metazoa</taxon>
        <taxon>Ecdysozoa</taxon>
        <taxon>Arthropoda</taxon>
        <taxon>Chelicerata</taxon>
        <taxon>Merostomata</taxon>
        <taxon>Xiphosura</taxon>
        <taxon>Limulidae</taxon>
        <taxon>Limulus</taxon>
    </lineage>
</organism>
<keyword evidence="2" id="KW-1185">Reference proteome</keyword>
<accession>A0ABM1C2U3</accession>
<proteinExistence type="predicted"/>
<dbReference type="PANTHER" id="PTHR43143:SF1">
    <property type="entry name" value="SERINE_THREONINE-PROTEIN PHOSPHATASE CPPED1"/>
    <property type="match status" value="1"/>
</dbReference>
<evidence type="ECO:0000313" key="3">
    <source>
        <dbReference type="RefSeq" id="XP_013793214.2"/>
    </source>
</evidence>
<name>A0ABM1C2U3_LIMPO</name>
<reference evidence="3" key="1">
    <citation type="submission" date="2025-08" db="UniProtKB">
        <authorList>
            <consortium name="RefSeq"/>
        </authorList>
    </citation>
    <scope>IDENTIFICATION</scope>
    <source>
        <tissue evidence="3">Muscle</tissue>
    </source>
</reference>
<feature type="compositionally biased region" description="Basic residues" evidence="1">
    <location>
        <begin position="88"/>
        <end position="102"/>
    </location>
</feature>
<dbReference type="InterPro" id="IPR029052">
    <property type="entry name" value="Metallo-depent_PP-like"/>
</dbReference>
<feature type="compositionally biased region" description="Basic residues" evidence="1">
    <location>
        <begin position="8"/>
        <end position="23"/>
    </location>
</feature>
<protein>
    <submittedName>
        <fullName evidence="3">Protein enabled homolog</fullName>
    </submittedName>
</protein>
<evidence type="ECO:0000256" key="1">
    <source>
        <dbReference type="SAM" id="MobiDB-lite"/>
    </source>
</evidence>
<feature type="compositionally biased region" description="Basic residues" evidence="1">
    <location>
        <begin position="114"/>
        <end position="127"/>
    </location>
</feature>
<gene>
    <name evidence="3" type="primary">LOC106477170</name>
</gene>
<feature type="compositionally biased region" description="Basic residues" evidence="1">
    <location>
        <begin position="62"/>
        <end position="76"/>
    </location>
</feature>
<dbReference type="PANTHER" id="PTHR43143">
    <property type="entry name" value="METALLOPHOSPHOESTERASE, CALCINEURIN SUPERFAMILY"/>
    <property type="match status" value="1"/>
</dbReference>
<dbReference type="GeneID" id="106477170"/>
<sequence>MECESTAQRRRRLARERQRKHRAGQNATDNNDIGQRRKLARERQQKLRSSQNATDADEIERRRRLARERQQRHRASKNVTDANEIERRRRLARERQQRHRARQNAVDANEIERRRRLARERQQRHRASQNAEEVERRRRLNRIRMRNCRQNRLVTVDNNTFNENGKCIMASGNRGFQILTKNRLLTGFEKEKEGLWKGPFSFIQAADTQFGMIEDFLEKRENPGWQEEIVLTEKAIKAVNQMVPKPRFFIVCGDLINAFPGE</sequence>
<dbReference type="RefSeq" id="XP_013793214.2">
    <property type="nucleotide sequence ID" value="XM_013937760.2"/>
</dbReference>